<dbReference type="RefSeq" id="WP_028729931.1">
    <property type="nucleotide sequence ID" value="NZ_KE386764.1"/>
</dbReference>
<dbReference type="Proteomes" id="UP000033035">
    <property type="component" value="Unassembled WGS sequence"/>
</dbReference>
<dbReference type="PATRIC" id="fig|1203610.3.peg.2540"/>
<evidence type="ECO:0008006" key="3">
    <source>
        <dbReference type="Google" id="ProtNLM"/>
    </source>
</evidence>
<dbReference type="Pfam" id="PF08309">
    <property type="entry name" value="LVIVD"/>
    <property type="match status" value="2"/>
</dbReference>
<organism evidence="1 2">
    <name type="scientific">Parabacteroides gordonii MS-1 = DSM 23371</name>
    <dbReference type="NCBI Taxonomy" id="1203610"/>
    <lineage>
        <taxon>Bacteria</taxon>
        <taxon>Pseudomonadati</taxon>
        <taxon>Bacteroidota</taxon>
        <taxon>Bacteroidia</taxon>
        <taxon>Bacteroidales</taxon>
        <taxon>Tannerellaceae</taxon>
        <taxon>Parabacteroides</taxon>
    </lineage>
</organism>
<name>A0A0F5JC73_9BACT</name>
<proteinExistence type="predicted"/>
<dbReference type="EMBL" id="AQHW01000015">
    <property type="protein sequence ID" value="KKB55022.1"/>
    <property type="molecule type" value="Genomic_DNA"/>
</dbReference>
<evidence type="ECO:0000313" key="2">
    <source>
        <dbReference type="Proteomes" id="UP000033035"/>
    </source>
</evidence>
<sequence length="421" mass="46849">MKKLMSLFCVSLICLLCGCNDDMKVKETITYTVNKPVLMSADVFRSSVKVTTQPEEITQKGKICFYEGYLYISEPGKGIHIIDNRNPASPASVGFIELIGNADVAIRNNILYADSYIDLVGFDISNPALPVLKSRLENVFPQSYPPIEEGYIDSELCNLAATNGNIVVGWTQEEETHTYEYYKNEQVYNDAMTNSSGGSSGGSTGVNGSMSRFGLYKDYLYVVLNDYMSIFNLAGDKPEKAVENMYIGGSVETIFSYKDCMFMGTPTGMIIYSVANPLKPEYQSMMWHVYGCDPVVVENDIAYVTVHSGNNCGQNFNELIILNVKDVKNPQPIVSYTMTKPKGLGIDNGTLFLCDDGLKIYNAEDPQTLMANRLAHYSGMEGYDVIPHDNVLMMIADDGIYQYDYSNLKEIKQLSKLAVKK</sequence>
<dbReference type="InterPro" id="IPR013211">
    <property type="entry name" value="LVIVD"/>
</dbReference>
<dbReference type="STRING" id="1203610.HMPREF1536_02475"/>
<protein>
    <recommendedName>
        <fullName evidence="3">LVIVD repeat-containing protein</fullName>
    </recommendedName>
</protein>
<evidence type="ECO:0000313" key="1">
    <source>
        <dbReference type="EMBL" id="KKB55022.1"/>
    </source>
</evidence>
<accession>A0A0F5JC73</accession>
<dbReference type="HOGENOM" id="CLU_631355_0_0_10"/>
<dbReference type="AlphaFoldDB" id="A0A0F5JC73"/>
<keyword evidence="2" id="KW-1185">Reference proteome</keyword>
<dbReference type="PROSITE" id="PS51257">
    <property type="entry name" value="PROKAR_LIPOPROTEIN"/>
    <property type="match status" value="1"/>
</dbReference>
<comment type="caution">
    <text evidence="1">The sequence shown here is derived from an EMBL/GenBank/DDBJ whole genome shotgun (WGS) entry which is preliminary data.</text>
</comment>
<reference evidence="1 2" key="1">
    <citation type="submission" date="2013-04" db="EMBL/GenBank/DDBJ databases">
        <title>The Genome Sequence of Parabacteroides gordonii DSM 23371.</title>
        <authorList>
            <consortium name="The Broad Institute Genomics Platform"/>
            <person name="Earl A."/>
            <person name="Ward D."/>
            <person name="Feldgarden M."/>
            <person name="Gevers D."/>
            <person name="Martens E."/>
            <person name="Sakamoto M."/>
            <person name="Benno Y."/>
            <person name="Suzuki N."/>
            <person name="Matsunaga N."/>
            <person name="Koshihara K."/>
            <person name="Seki M."/>
            <person name="Komiya H."/>
            <person name="Walker B."/>
            <person name="Young S."/>
            <person name="Zeng Q."/>
            <person name="Gargeya S."/>
            <person name="Fitzgerald M."/>
            <person name="Haas B."/>
            <person name="Abouelleil A."/>
            <person name="Allen A.W."/>
            <person name="Alvarado L."/>
            <person name="Arachchi H.M."/>
            <person name="Berlin A.M."/>
            <person name="Chapman S.B."/>
            <person name="Gainer-Dewar J."/>
            <person name="Goldberg J."/>
            <person name="Griggs A."/>
            <person name="Gujja S."/>
            <person name="Hansen M."/>
            <person name="Howarth C."/>
            <person name="Imamovic A."/>
            <person name="Ireland A."/>
            <person name="Larimer J."/>
            <person name="McCowan C."/>
            <person name="Murphy C."/>
            <person name="Pearson M."/>
            <person name="Poon T.W."/>
            <person name="Priest M."/>
            <person name="Roberts A."/>
            <person name="Saif S."/>
            <person name="Shea T."/>
            <person name="Sisk P."/>
            <person name="Sykes S."/>
            <person name="Wortman J."/>
            <person name="Nusbaum C."/>
            <person name="Birren B."/>
        </authorList>
    </citation>
    <scope>NUCLEOTIDE SEQUENCE [LARGE SCALE GENOMIC DNA]</scope>
    <source>
        <strain evidence="1 2">MS-1</strain>
    </source>
</reference>
<gene>
    <name evidence="1" type="ORF">HMPREF1536_02475</name>
</gene>